<accession>A0A9D9DQQ4</accession>
<evidence type="ECO:0000313" key="4">
    <source>
        <dbReference type="Proteomes" id="UP000823632"/>
    </source>
</evidence>
<dbReference type="PROSITE" id="PS50110">
    <property type="entry name" value="RESPONSE_REGULATORY"/>
    <property type="match status" value="1"/>
</dbReference>
<feature type="domain" description="Response regulatory" evidence="2">
    <location>
        <begin position="3"/>
        <end position="127"/>
    </location>
</feature>
<name>A0A9D9DQQ4_9BACT</name>
<sequence length="127" mass="14711">MKRILIVDDSPKWVQYHKTAILMKFQDKVYIECANSAKEGVDKLMASLDKPFDVILTDMQMEPDFLPLYAGEWFIKQIRLFKEYRNTKIVTISAASNLSAIAGKYNVDYIPKYSCKEENAYDKIGEI</sequence>
<dbReference type="CDD" id="cd00156">
    <property type="entry name" value="REC"/>
    <property type="match status" value="1"/>
</dbReference>
<reference evidence="3" key="1">
    <citation type="submission" date="2020-10" db="EMBL/GenBank/DDBJ databases">
        <authorList>
            <person name="Gilroy R."/>
        </authorList>
    </citation>
    <scope>NUCLEOTIDE SEQUENCE</scope>
    <source>
        <strain evidence="3">10192</strain>
    </source>
</reference>
<dbReference type="Proteomes" id="UP000823632">
    <property type="component" value="Unassembled WGS sequence"/>
</dbReference>
<evidence type="ECO:0000256" key="1">
    <source>
        <dbReference type="PROSITE-ProRule" id="PRU00169"/>
    </source>
</evidence>
<dbReference type="InterPro" id="IPR001789">
    <property type="entry name" value="Sig_transdc_resp-reg_receiver"/>
</dbReference>
<comment type="caution">
    <text evidence="3">The sequence shown here is derived from an EMBL/GenBank/DDBJ whole genome shotgun (WGS) entry which is preliminary data.</text>
</comment>
<evidence type="ECO:0000259" key="2">
    <source>
        <dbReference type="PROSITE" id="PS50110"/>
    </source>
</evidence>
<reference evidence="3" key="2">
    <citation type="journal article" date="2021" name="PeerJ">
        <title>Extensive microbial diversity within the chicken gut microbiome revealed by metagenomics and culture.</title>
        <authorList>
            <person name="Gilroy R."/>
            <person name="Ravi A."/>
            <person name="Getino M."/>
            <person name="Pursley I."/>
            <person name="Horton D.L."/>
            <person name="Alikhan N.F."/>
            <person name="Baker D."/>
            <person name="Gharbi K."/>
            <person name="Hall N."/>
            <person name="Watson M."/>
            <person name="Adriaenssens E.M."/>
            <person name="Foster-Nyarko E."/>
            <person name="Jarju S."/>
            <person name="Secka A."/>
            <person name="Antonio M."/>
            <person name="Oren A."/>
            <person name="Chaudhuri R.R."/>
            <person name="La Ragione R."/>
            <person name="Hildebrand F."/>
            <person name="Pallen M.J."/>
        </authorList>
    </citation>
    <scope>NUCLEOTIDE SEQUENCE</scope>
    <source>
        <strain evidence="3">10192</strain>
    </source>
</reference>
<feature type="modified residue" description="4-aspartylphosphate" evidence="1">
    <location>
        <position position="58"/>
    </location>
</feature>
<dbReference type="SUPFAM" id="SSF52172">
    <property type="entry name" value="CheY-like"/>
    <property type="match status" value="1"/>
</dbReference>
<dbReference type="Gene3D" id="3.40.50.2300">
    <property type="match status" value="1"/>
</dbReference>
<organism evidence="3 4">
    <name type="scientific">Candidatus Scatousia excrementipullorum</name>
    <dbReference type="NCBI Taxonomy" id="2840936"/>
    <lineage>
        <taxon>Bacteria</taxon>
        <taxon>Candidatus Scatousia</taxon>
    </lineage>
</organism>
<dbReference type="GO" id="GO:0000160">
    <property type="term" value="P:phosphorelay signal transduction system"/>
    <property type="evidence" value="ECO:0007669"/>
    <property type="project" value="InterPro"/>
</dbReference>
<keyword evidence="1" id="KW-0597">Phosphoprotein</keyword>
<proteinExistence type="predicted"/>
<gene>
    <name evidence="3" type="ORF">IAC76_06895</name>
</gene>
<protein>
    <submittedName>
        <fullName evidence="3">Response regulator</fullName>
    </submittedName>
</protein>
<dbReference type="EMBL" id="JADIND010000150">
    <property type="protein sequence ID" value="MBO8431100.1"/>
    <property type="molecule type" value="Genomic_DNA"/>
</dbReference>
<dbReference type="InterPro" id="IPR011006">
    <property type="entry name" value="CheY-like_superfamily"/>
</dbReference>
<dbReference type="AlphaFoldDB" id="A0A9D9DQQ4"/>
<evidence type="ECO:0000313" key="3">
    <source>
        <dbReference type="EMBL" id="MBO8431100.1"/>
    </source>
</evidence>